<dbReference type="UniPathway" id="UPA00940"/>
<feature type="transmembrane region" description="Helical" evidence="12">
    <location>
        <begin position="7"/>
        <end position="28"/>
    </location>
</feature>
<evidence type="ECO:0000256" key="4">
    <source>
        <dbReference type="ARBA" id="ARBA00022679"/>
    </source>
</evidence>
<dbReference type="Pfam" id="PF01040">
    <property type="entry name" value="UbiA"/>
    <property type="match status" value="1"/>
</dbReference>
<keyword evidence="2 12" id="KW-1003">Cell membrane</keyword>
<evidence type="ECO:0000256" key="1">
    <source>
        <dbReference type="ARBA" id="ARBA00004651"/>
    </source>
</evidence>
<keyword evidence="5 12" id="KW-0812">Transmembrane</keyword>
<evidence type="ECO:0000256" key="8">
    <source>
        <dbReference type="ARBA" id="ARBA00023098"/>
    </source>
</evidence>
<evidence type="ECO:0000256" key="6">
    <source>
        <dbReference type="ARBA" id="ARBA00022842"/>
    </source>
</evidence>
<dbReference type="GO" id="GO:0005886">
    <property type="term" value="C:plasma membrane"/>
    <property type="evidence" value="ECO:0007669"/>
    <property type="project" value="UniProtKB-SubCell"/>
</dbReference>
<keyword evidence="8 12" id="KW-0443">Lipid metabolism</keyword>
<comment type="pathway">
    <text evidence="12">Membrane lipid metabolism; glycerophospholipid metabolism.</text>
</comment>
<evidence type="ECO:0000313" key="14">
    <source>
        <dbReference type="Proteomes" id="UP000538031"/>
    </source>
</evidence>
<evidence type="ECO:0000256" key="10">
    <source>
        <dbReference type="ARBA" id="ARBA00023209"/>
    </source>
</evidence>
<evidence type="ECO:0000256" key="7">
    <source>
        <dbReference type="ARBA" id="ARBA00022989"/>
    </source>
</evidence>
<comment type="similarity">
    <text evidence="12">Belongs to the UbiA prenyltransferase family. DGGGP synthase subfamily.</text>
</comment>
<feature type="transmembrane region" description="Helical" evidence="12">
    <location>
        <begin position="76"/>
        <end position="94"/>
    </location>
</feature>
<evidence type="ECO:0000256" key="12">
    <source>
        <dbReference type="HAMAP-Rule" id="MF_01286"/>
    </source>
</evidence>
<name>A0A7J4MU68_METTF</name>
<dbReference type="HAMAP" id="MF_01286">
    <property type="entry name" value="DGGGP_synth"/>
    <property type="match status" value="1"/>
</dbReference>
<organism evidence="13 14">
    <name type="scientific">Methanothermobacter thermautotrophicus</name>
    <name type="common">Methanobacterium thermoformicicum</name>
    <dbReference type="NCBI Taxonomy" id="145262"/>
    <lineage>
        <taxon>Archaea</taxon>
        <taxon>Methanobacteriati</taxon>
        <taxon>Methanobacteriota</taxon>
        <taxon>Methanomada group</taxon>
        <taxon>Methanobacteria</taxon>
        <taxon>Methanobacteriales</taxon>
        <taxon>Methanobacteriaceae</taxon>
        <taxon>Methanothermobacter</taxon>
    </lineage>
</organism>
<keyword evidence="10 12" id="KW-0594">Phospholipid biosynthesis</keyword>
<dbReference type="NCBIfam" id="NF009523">
    <property type="entry name" value="PRK12884.1"/>
    <property type="match status" value="1"/>
</dbReference>
<evidence type="ECO:0000313" key="13">
    <source>
        <dbReference type="EMBL" id="HIH63992.1"/>
    </source>
</evidence>
<protein>
    <recommendedName>
        <fullName evidence="12">Digeranylgeranylglyceryl phosphate synthase</fullName>
        <shortName evidence="12">DGGGP synthase</shortName>
        <shortName evidence="12">DGGGPS</shortName>
        <ecNumber evidence="12">2.5.1.42</ecNumber>
    </recommendedName>
    <alternativeName>
        <fullName evidence="12">(S)-2,3-di-O-geranylgeranylglyceryl phosphate synthase</fullName>
    </alternativeName>
    <alternativeName>
        <fullName evidence="12">Geranylgeranylglycerol-phosphate geranylgeranyltransferase</fullName>
    </alternativeName>
</protein>
<dbReference type="EMBL" id="DUHT01000001">
    <property type="protein sequence ID" value="HIH63992.1"/>
    <property type="molecule type" value="Genomic_DNA"/>
</dbReference>
<dbReference type="GO" id="GO:0046474">
    <property type="term" value="P:glycerophospholipid biosynthetic process"/>
    <property type="evidence" value="ECO:0007669"/>
    <property type="project" value="UniProtKB-UniRule"/>
</dbReference>
<feature type="transmembrane region" description="Helical" evidence="12">
    <location>
        <begin position="100"/>
        <end position="117"/>
    </location>
</feature>
<dbReference type="CDD" id="cd13961">
    <property type="entry name" value="PT_UbiA_DGGGPS"/>
    <property type="match status" value="1"/>
</dbReference>
<feature type="transmembrane region" description="Helical" evidence="12">
    <location>
        <begin position="150"/>
        <end position="168"/>
    </location>
</feature>
<dbReference type="AlphaFoldDB" id="A0A7J4MU68"/>
<comment type="caution">
    <text evidence="13">The sequence shown here is derived from an EMBL/GenBank/DDBJ whole genome shotgun (WGS) entry which is preliminary data.</text>
</comment>
<sequence length="282" mass="30000">MNPYIEILRPVNAVMAVITVILMALIAGRFDVDVLLACIVVFTATGAGNVINDYFDHEIDRVNRPSRPIPSGRITRGAAGIYSVLLFVLASALGFYLGPLPGLVVASSSLLMGYYAWSLKKRCLVGNITISFLTGMSFVFGGIVVGEISASIYLGIYAFLMTMAREIVKDMEDVEGDLVEGATTLPITHGMRVSGILAAAFMLSASLTSPSLYIIGIFSILYIPVLAVAVLFFLRAAFMILRAQDRETASRVSGLIKVGMAVTFLAFAAGSGTVTGMVGMSL</sequence>
<comment type="catalytic activity">
    <reaction evidence="12">
        <text>sn-3-O-(geranylgeranyl)glycerol 1-phosphate + (2E,6E,10E)-geranylgeranyl diphosphate = 2,3-bis-O-(geranylgeranyl)-sn-glycerol 1-phosphate + diphosphate</text>
        <dbReference type="Rhea" id="RHEA:18109"/>
        <dbReference type="ChEBI" id="CHEBI:33019"/>
        <dbReference type="ChEBI" id="CHEBI:57677"/>
        <dbReference type="ChEBI" id="CHEBI:58756"/>
        <dbReference type="ChEBI" id="CHEBI:58837"/>
        <dbReference type="EC" id="2.5.1.42"/>
    </reaction>
</comment>
<evidence type="ECO:0000256" key="2">
    <source>
        <dbReference type="ARBA" id="ARBA00022475"/>
    </source>
</evidence>
<evidence type="ECO:0000256" key="3">
    <source>
        <dbReference type="ARBA" id="ARBA00022516"/>
    </source>
</evidence>
<keyword evidence="11 12" id="KW-1208">Phospholipid metabolism</keyword>
<feature type="transmembrane region" description="Helical" evidence="12">
    <location>
        <begin position="213"/>
        <end position="234"/>
    </location>
</feature>
<evidence type="ECO:0000256" key="5">
    <source>
        <dbReference type="ARBA" id="ARBA00022692"/>
    </source>
</evidence>
<dbReference type="InterPro" id="IPR000537">
    <property type="entry name" value="UbiA_prenyltransferase"/>
</dbReference>
<evidence type="ECO:0000256" key="9">
    <source>
        <dbReference type="ARBA" id="ARBA00023136"/>
    </source>
</evidence>
<keyword evidence="9 12" id="KW-0472">Membrane</keyword>
<dbReference type="GO" id="GO:0047295">
    <property type="term" value="F:geranylgeranylglycerol-phosphate geranylgeranyltransferase activity"/>
    <property type="evidence" value="ECO:0007669"/>
    <property type="project" value="UniProtKB-UniRule"/>
</dbReference>
<dbReference type="PANTHER" id="PTHR42723">
    <property type="entry name" value="CHLOROPHYLL SYNTHASE"/>
    <property type="match status" value="1"/>
</dbReference>
<dbReference type="Proteomes" id="UP000538031">
    <property type="component" value="Unassembled WGS sequence"/>
</dbReference>
<dbReference type="Gene3D" id="1.20.120.1780">
    <property type="entry name" value="UbiA prenyltransferase"/>
    <property type="match status" value="1"/>
</dbReference>
<dbReference type="InterPro" id="IPR044878">
    <property type="entry name" value="UbiA_sf"/>
</dbReference>
<keyword evidence="7 12" id="KW-1133">Transmembrane helix</keyword>
<proteinExistence type="inferred from homology"/>
<evidence type="ECO:0000256" key="11">
    <source>
        <dbReference type="ARBA" id="ARBA00023264"/>
    </source>
</evidence>
<reference evidence="14" key="1">
    <citation type="journal article" date="2020" name="bioRxiv">
        <title>A rank-normalized archaeal taxonomy based on genome phylogeny resolves widespread incomplete and uneven classifications.</title>
        <authorList>
            <person name="Rinke C."/>
            <person name="Chuvochina M."/>
            <person name="Mussig A.J."/>
            <person name="Chaumeil P.-A."/>
            <person name="Waite D.W."/>
            <person name="Whitman W.B."/>
            <person name="Parks D.H."/>
            <person name="Hugenholtz P."/>
        </authorList>
    </citation>
    <scope>NUCLEOTIDE SEQUENCE [LARGE SCALE GENOMIC DNA]</scope>
</reference>
<dbReference type="Gene3D" id="1.10.357.140">
    <property type="entry name" value="UbiA prenyltransferase"/>
    <property type="match status" value="1"/>
</dbReference>
<comment type="cofactor">
    <cofactor evidence="12">
        <name>Mg(2+)</name>
        <dbReference type="ChEBI" id="CHEBI:18420"/>
    </cofactor>
</comment>
<keyword evidence="3 12" id="KW-0444">Lipid biosynthesis</keyword>
<dbReference type="InterPro" id="IPR023547">
    <property type="entry name" value="DGGGP_synth"/>
</dbReference>
<accession>A0A7J4MU68</accession>
<dbReference type="GO" id="GO:0000287">
    <property type="term" value="F:magnesium ion binding"/>
    <property type="evidence" value="ECO:0007669"/>
    <property type="project" value="UniProtKB-UniRule"/>
</dbReference>
<dbReference type="InterPro" id="IPR050475">
    <property type="entry name" value="Prenyltransferase_related"/>
</dbReference>
<feature type="transmembrane region" description="Helical" evidence="12">
    <location>
        <begin position="255"/>
        <end position="278"/>
    </location>
</feature>
<comment type="function">
    <text evidence="12">Prenyltransferase that catalyzes the transfer of the geranylgeranyl moiety of geranylgeranyl diphosphate (GGPP) to the C2 hydroxyl of (S)-3-O-geranylgeranylglyceryl phosphate (GGGP). This reaction is the second ether-bond-formation step in the biosynthesis of archaeal membrane lipids.</text>
</comment>
<dbReference type="PANTHER" id="PTHR42723:SF1">
    <property type="entry name" value="CHLOROPHYLL SYNTHASE, CHLOROPLASTIC"/>
    <property type="match status" value="1"/>
</dbReference>
<keyword evidence="4 12" id="KW-0808">Transferase</keyword>
<feature type="transmembrane region" description="Helical" evidence="12">
    <location>
        <begin position="34"/>
        <end position="55"/>
    </location>
</feature>
<comment type="subcellular location">
    <subcellularLocation>
        <location evidence="1 12">Cell membrane</location>
        <topology evidence="1 12">Multi-pass membrane protein</topology>
    </subcellularLocation>
</comment>
<gene>
    <name evidence="13" type="primary">ubiA</name>
    <name evidence="13" type="ORF">HA285_00035</name>
</gene>
<keyword evidence="6 12" id="KW-0460">Magnesium</keyword>
<dbReference type="EC" id="2.5.1.42" evidence="12"/>